<keyword evidence="3" id="KW-1185">Reference proteome</keyword>
<proteinExistence type="predicted"/>
<gene>
    <name evidence="2" type="ORF">QR680_011130</name>
</gene>
<feature type="region of interest" description="Disordered" evidence="1">
    <location>
        <begin position="1"/>
        <end position="46"/>
    </location>
</feature>
<dbReference type="Proteomes" id="UP001175271">
    <property type="component" value="Unassembled WGS sequence"/>
</dbReference>
<evidence type="ECO:0000256" key="1">
    <source>
        <dbReference type="SAM" id="MobiDB-lite"/>
    </source>
</evidence>
<comment type="caution">
    <text evidence="2">The sequence shown here is derived from an EMBL/GenBank/DDBJ whole genome shotgun (WGS) entry which is preliminary data.</text>
</comment>
<evidence type="ECO:0000313" key="3">
    <source>
        <dbReference type="Proteomes" id="UP001175271"/>
    </source>
</evidence>
<feature type="compositionally biased region" description="Polar residues" evidence="1">
    <location>
        <begin position="7"/>
        <end position="20"/>
    </location>
</feature>
<organism evidence="2 3">
    <name type="scientific">Steinernema hermaphroditum</name>
    <dbReference type="NCBI Taxonomy" id="289476"/>
    <lineage>
        <taxon>Eukaryota</taxon>
        <taxon>Metazoa</taxon>
        <taxon>Ecdysozoa</taxon>
        <taxon>Nematoda</taxon>
        <taxon>Chromadorea</taxon>
        <taxon>Rhabditida</taxon>
        <taxon>Tylenchina</taxon>
        <taxon>Panagrolaimomorpha</taxon>
        <taxon>Strongyloidoidea</taxon>
        <taxon>Steinernematidae</taxon>
        <taxon>Steinernema</taxon>
    </lineage>
</organism>
<accession>A0AA39IR76</accession>
<reference evidence="2" key="1">
    <citation type="submission" date="2023-06" db="EMBL/GenBank/DDBJ databases">
        <title>Genomic analysis of the entomopathogenic nematode Steinernema hermaphroditum.</title>
        <authorList>
            <person name="Schwarz E.M."/>
            <person name="Heppert J.K."/>
            <person name="Baniya A."/>
            <person name="Schwartz H.T."/>
            <person name="Tan C.-H."/>
            <person name="Antoshechkin I."/>
            <person name="Sternberg P.W."/>
            <person name="Goodrich-Blair H."/>
            <person name="Dillman A.R."/>
        </authorList>
    </citation>
    <scope>NUCLEOTIDE SEQUENCE</scope>
    <source>
        <strain evidence="2">PS9179</strain>
        <tissue evidence="2">Whole animal</tissue>
    </source>
</reference>
<dbReference type="EMBL" id="JAUCMV010000001">
    <property type="protein sequence ID" value="KAK0429007.1"/>
    <property type="molecule type" value="Genomic_DNA"/>
</dbReference>
<dbReference type="AlphaFoldDB" id="A0AA39IR76"/>
<evidence type="ECO:0000313" key="2">
    <source>
        <dbReference type="EMBL" id="KAK0429007.1"/>
    </source>
</evidence>
<protein>
    <submittedName>
        <fullName evidence="2">Uncharacterized protein</fullName>
    </submittedName>
</protein>
<sequence length="121" mass="14149">MKPGGTLWSTLKNGTENSGPNIPRPKKVPEIVSSPPDSPRTSLQQYPHSKMASEAFFEWNQLSTRSYARARMRASDFYDFSNYKPAYTAEKHQHYLEKYERRMARIDMRLYAPPPRHEKGR</sequence>
<name>A0AA39IR76_9BILA</name>